<dbReference type="InterPro" id="IPR020449">
    <property type="entry name" value="Tscrpt_reg_AraC-type_HTH"/>
</dbReference>
<keyword evidence="7" id="KW-1185">Reference proteome</keyword>
<keyword evidence="4" id="KW-1133">Transmembrane helix</keyword>
<dbReference type="PRINTS" id="PR00032">
    <property type="entry name" value="HTHARAC"/>
</dbReference>
<keyword evidence="4" id="KW-0812">Transmembrane</keyword>
<keyword evidence="2" id="KW-0238">DNA-binding</keyword>
<comment type="caution">
    <text evidence="6">The sequence shown here is derived from an EMBL/GenBank/DDBJ whole genome shotgun (WGS) entry which is preliminary data.</text>
</comment>
<keyword evidence="1" id="KW-0805">Transcription regulation</keyword>
<dbReference type="InterPro" id="IPR018062">
    <property type="entry name" value="HTH_AraC-typ_CS"/>
</dbReference>
<protein>
    <submittedName>
        <fullName evidence="6">Helix-turn-helix domain-containing protein</fullName>
    </submittedName>
</protein>
<accession>A0ABW9XMA5</accession>
<evidence type="ECO:0000256" key="4">
    <source>
        <dbReference type="SAM" id="Phobius"/>
    </source>
</evidence>
<keyword evidence="3" id="KW-0804">Transcription</keyword>
<dbReference type="SUPFAM" id="SSF46689">
    <property type="entry name" value="Homeodomain-like"/>
    <property type="match status" value="1"/>
</dbReference>
<dbReference type="PROSITE" id="PS01124">
    <property type="entry name" value="HTH_ARAC_FAMILY_2"/>
    <property type="match status" value="1"/>
</dbReference>
<feature type="transmembrane region" description="Helical" evidence="4">
    <location>
        <begin position="12"/>
        <end position="33"/>
    </location>
</feature>
<proteinExistence type="predicted"/>
<dbReference type="SMART" id="SM00342">
    <property type="entry name" value="HTH_ARAC"/>
    <property type="match status" value="1"/>
</dbReference>
<evidence type="ECO:0000259" key="5">
    <source>
        <dbReference type="PROSITE" id="PS01124"/>
    </source>
</evidence>
<evidence type="ECO:0000256" key="1">
    <source>
        <dbReference type="ARBA" id="ARBA00023015"/>
    </source>
</evidence>
<dbReference type="RefSeq" id="WP_161742499.1">
    <property type="nucleotide sequence ID" value="NZ_JAAAMV010000003.1"/>
</dbReference>
<dbReference type="Gene3D" id="1.10.10.60">
    <property type="entry name" value="Homeodomain-like"/>
    <property type="match status" value="2"/>
</dbReference>
<evidence type="ECO:0000256" key="2">
    <source>
        <dbReference type="ARBA" id="ARBA00023125"/>
    </source>
</evidence>
<dbReference type="PANTHER" id="PTHR43280:SF2">
    <property type="entry name" value="HTH-TYPE TRANSCRIPTIONAL REGULATOR EXSA"/>
    <property type="match status" value="1"/>
</dbReference>
<feature type="domain" description="HTH araC/xylS-type" evidence="5">
    <location>
        <begin position="630"/>
        <end position="729"/>
    </location>
</feature>
<gene>
    <name evidence="6" type="ORF">GT019_07640</name>
</gene>
<dbReference type="Pfam" id="PF12833">
    <property type="entry name" value="HTH_18"/>
    <property type="match status" value="1"/>
</dbReference>
<sequence length="732" mass="82606">MNRTWLRKTIWSYLPIFCIMFSLLFFVFFQTLVEQNNRNTKDSSEVFVNQLLQSVDVSLRSLDNMLIREMVTGKLLNDFFLERGKDNVYLNYQLVNRMLQLKQAMPMIDSYYLVRFKDGIVFSGATANADAFADSAFIRSQRNSRTSYTSSWSGFRSFREFANQQPKEVVSLVHKVSLSSSVDGMIVVNVSLPAIRSMLGEMYDPGRAFVQLYDRGGRPLFSDDAPASGKVLAGQTSPYTGWKAESSVANGKALAAISSLSSIWLALGLLVFLAGGVSIVYISRKNYKPIAELVFRVQDQFGSGKPSLGRLAVDEFTFIETAINNFAEQTKLFRKEAQEAAARKQKALFGELLQAPDGESDAIEPSALPPHDRLRVFVAEIDHPEQAFGRYSGRDQSLFKFVVSSAAHEMFTSRIPIQLWLEWTSPLQLTGILFLQDAAEDVAAETAERLASWVDQHLAFSVTIGLGETAEAGSGAGISNRQALEALTFKATLGHNRVIGFNETRHAAAKETNKHLQAIHRLTDQLRLQEDEWRERCGDFFQGMRGCCLPKNEIAGLCRYFVAHMDLQLSQGSKEYYDAWMNEASAPLLQAVGEFDTLDELQRLFGTALERYAGQVERLSNNRQHRQLLQTIRGYIEDHYANPELSLEYLGDKFGISAKYISQLFKEEFGENFLDYLSQLRIVEAKKRLLEQPDSIQEVGERVGYASAATFRRVFRKMEGVSPVDYRKRNAM</sequence>
<dbReference type="PROSITE" id="PS00041">
    <property type="entry name" value="HTH_ARAC_FAMILY_1"/>
    <property type="match status" value="1"/>
</dbReference>
<evidence type="ECO:0000313" key="7">
    <source>
        <dbReference type="Proteomes" id="UP000665561"/>
    </source>
</evidence>
<dbReference type="EMBL" id="JAAAMV010000003">
    <property type="protein sequence ID" value="NBD23739.1"/>
    <property type="molecule type" value="Genomic_DNA"/>
</dbReference>
<reference evidence="6 7" key="1">
    <citation type="submission" date="2020-01" db="EMBL/GenBank/DDBJ databases">
        <title>Paenibacillus soybeanensis sp. nov. isolated from the nodules of soybean (Glycine max(L.) Merr).</title>
        <authorList>
            <person name="Wang H."/>
        </authorList>
    </citation>
    <scope>NUCLEOTIDE SEQUENCE [LARGE SCALE GENOMIC DNA]</scope>
    <source>
        <strain evidence="6 7">T1</strain>
    </source>
</reference>
<keyword evidence="4" id="KW-0472">Membrane</keyword>
<evidence type="ECO:0000256" key="3">
    <source>
        <dbReference type="ARBA" id="ARBA00023163"/>
    </source>
</evidence>
<dbReference type="Proteomes" id="UP000665561">
    <property type="component" value="Unassembled WGS sequence"/>
</dbReference>
<name>A0ABW9XMA5_9BACL</name>
<dbReference type="InterPro" id="IPR009057">
    <property type="entry name" value="Homeodomain-like_sf"/>
</dbReference>
<feature type="transmembrane region" description="Helical" evidence="4">
    <location>
        <begin position="263"/>
        <end position="282"/>
    </location>
</feature>
<dbReference type="PANTHER" id="PTHR43280">
    <property type="entry name" value="ARAC-FAMILY TRANSCRIPTIONAL REGULATOR"/>
    <property type="match status" value="1"/>
</dbReference>
<dbReference type="InterPro" id="IPR018060">
    <property type="entry name" value="HTH_AraC"/>
</dbReference>
<organism evidence="6 7">
    <name type="scientific">Paenibacillus glycinis</name>
    <dbReference type="NCBI Taxonomy" id="2697035"/>
    <lineage>
        <taxon>Bacteria</taxon>
        <taxon>Bacillati</taxon>
        <taxon>Bacillota</taxon>
        <taxon>Bacilli</taxon>
        <taxon>Bacillales</taxon>
        <taxon>Paenibacillaceae</taxon>
        <taxon>Paenibacillus</taxon>
    </lineage>
</organism>
<evidence type="ECO:0000313" key="6">
    <source>
        <dbReference type="EMBL" id="NBD23739.1"/>
    </source>
</evidence>